<evidence type="ECO:0000313" key="3">
    <source>
        <dbReference type="EMBL" id="CAB4667372.1"/>
    </source>
</evidence>
<sequence length="253" mass="26105">MSLRTVVADRFHKQAPAVAAATSDRLHRIASQWTPAPPAALPADAFADAIAAPAPRARVVHLDRRAWRGLLVIVLGAALIAGWMWWQGRPRELVLAPEVIASGAAIPGVMNSPAAVSGQVVVHVIGAVNNPGLVELPAGSRIADAITAVGGAKTAKALGSVNLARVLIDGEQIVVGAQPGAVTGTPIDANGVLNLNSATESDYESLPGVGPVLAARIMAWRTTNGVFRSIDELGEVTGIGPSILEQIRPLVRV</sequence>
<dbReference type="Pfam" id="PF10531">
    <property type="entry name" value="SLBB"/>
    <property type="match status" value="1"/>
</dbReference>
<keyword evidence="1" id="KW-0472">Membrane</keyword>
<evidence type="ECO:0000256" key="1">
    <source>
        <dbReference type="SAM" id="Phobius"/>
    </source>
</evidence>
<evidence type="ECO:0000313" key="4">
    <source>
        <dbReference type="EMBL" id="CAB5019163.1"/>
    </source>
</evidence>
<gene>
    <name evidence="3" type="ORF">UFOPK2310_00421</name>
    <name evidence="4" type="ORF">UFOPK4092_00828</name>
</gene>
<name>A0A6J6M0G5_9ZZZZ</name>
<dbReference type="EMBL" id="CAFBPJ010000082">
    <property type="protein sequence ID" value="CAB5019163.1"/>
    <property type="molecule type" value="Genomic_DNA"/>
</dbReference>
<dbReference type="PANTHER" id="PTHR21180">
    <property type="entry name" value="ENDONUCLEASE/EXONUCLEASE/PHOSPHATASE FAMILY DOMAIN-CONTAINING PROTEIN 1"/>
    <property type="match status" value="1"/>
</dbReference>
<dbReference type="GO" id="GO:0015627">
    <property type="term" value="C:type II protein secretion system complex"/>
    <property type="evidence" value="ECO:0007669"/>
    <property type="project" value="TreeGrafter"/>
</dbReference>
<dbReference type="Gene3D" id="3.10.560.10">
    <property type="entry name" value="Outer membrane lipoprotein wza domain like"/>
    <property type="match status" value="1"/>
</dbReference>
<proteinExistence type="predicted"/>
<dbReference type="GO" id="GO:0015628">
    <property type="term" value="P:protein secretion by the type II secretion system"/>
    <property type="evidence" value="ECO:0007669"/>
    <property type="project" value="TreeGrafter"/>
</dbReference>
<dbReference type="InterPro" id="IPR010994">
    <property type="entry name" value="RuvA_2-like"/>
</dbReference>
<dbReference type="PANTHER" id="PTHR21180:SF32">
    <property type="entry name" value="ENDONUCLEASE_EXONUCLEASE_PHOSPHATASE FAMILY DOMAIN-CONTAINING PROTEIN 1"/>
    <property type="match status" value="1"/>
</dbReference>
<keyword evidence="1" id="KW-0812">Transmembrane</keyword>
<dbReference type="Pfam" id="PF12836">
    <property type="entry name" value="HHH_3"/>
    <property type="match status" value="1"/>
</dbReference>
<dbReference type="SUPFAM" id="SSF47781">
    <property type="entry name" value="RuvA domain 2-like"/>
    <property type="match status" value="1"/>
</dbReference>
<evidence type="ECO:0000259" key="2">
    <source>
        <dbReference type="Pfam" id="PF10531"/>
    </source>
</evidence>
<keyword evidence="1" id="KW-1133">Transmembrane helix</keyword>
<organism evidence="3">
    <name type="scientific">freshwater metagenome</name>
    <dbReference type="NCBI Taxonomy" id="449393"/>
    <lineage>
        <taxon>unclassified sequences</taxon>
        <taxon>metagenomes</taxon>
        <taxon>ecological metagenomes</taxon>
    </lineage>
</organism>
<dbReference type="AlphaFoldDB" id="A0A6J6M0G5"/>
<reference evidence="3" key="1">
    <citation type="submission" date="2020-05" db="EMBL/GenBank/DDBJ databases">
        <authorList>
            <person name="Chiriac C."/>
            <person name="Salcher M."/>
            <person name="Ghai R."/>
            <person name="Kavagutti S V."/>
        </authorList>
    </citation>
    <scope>NUCLEOTIDE SEQUENCE</scope>
</reference>
<feature type="domain" description="Soluble ligand binding" evidence="2">
    <location>
        <begin position="121"/>
        <end position="175"/>
    </location>
</feature>
<accession>A0A6J6M0G5</accession>
<dbReference type="InterPro" id="IPR051675">
    <property type="entry name" value="Endo/Exo/Phosphatase_dom_1"/>
</dbReference>
<protein>
    <submittedName>
        <fullName evidence="3">Unannotated protein</fullName>
    </submittedName>
</protein>
<dbReference type="InterPro" id="IPR019554">
    <property type="entry name" value="Soluble_ligand-bd"/>
</dbReference>
<dbReference type="Gene3D" id="1.10.150.310">
    <property type="entry name" value="Tex RuvX-like domain-like"/>
    <property type="match status" value="1"/>
</dbReference>
<feature type="transmembrane region" description="Helical" evidence="1">
    <location>
        <begin position="66"/>
        <end position="86"/>
    </location>
</feature>
<dbReference type="EMBL" id="CAEZWW010000034">
    <property type="protein sequence ID" value="CAB4667372.1"/>
    <property type="molecule type" value="Genomic_DNA"/>
</dbReference>